<dbReference type="RefSeq" id="WP_014043216.1">
    <property type="nucleotide sequence ID" value="NC_015949.1"/>
</dbReference>
<keyword evidence="1" id="KW-0472">Membrane</keyword>
<keyword evidence="2" id="KW-0808">Transferase</keyword>
<dbReference type="Proteomes" id="UP000009257">
    <property type="component" value="Chromosome"/>
</dbReference>
<keyword evidence="2" id="KW-0418">Kinase</keyword>
<evidence type="ECO:0000256" key="1">
    <source>
        <dbReference type="SAM" id="Phobius"/>
    </source>
</evidence>
<dbReference type="GO" id="GO:0016301">
    <property type="term" value="F:kinase activity"/>
    <property type="evidence" value="ECO:0007669"/>
    <property type="project" value="UniProtKB-KW"/>
</dbReference>
<dbReference type="HOGENOM" id="CLU_2732402_0_0_9"/>
<organism evidence="2 3">
    <name type="scientific">Caldicellulosiruptor acetigenus 6A</name>
    <dbReference type="NCBI Taxonomy" id="632516"/>
    <lineage>
        <taxon>Bacteria</taxon>
        <taxon>Bacillati</taxon>
        <taxon>Bacillota</taxon>
        <taxon>Bacillota incertae sedis</taxon>
        <taxon>Caldicellulosiruptorales</taxon>
        <taxon>Caldicellulosiruptoraceae</taxon>
        <taxon>Caldicellulosiruptor</taxon>
    </lineage>
</organism>
<evidence type="ECO:0000313" key="2">
    <source>
        <dbReference type="EMBL" id="AEM74744.1"/>
    </source>
</evidence>
<keyword evidence="1" id="KW-1133">Transmembrane helix</keyword>
<gene>
    <name evidence="2" type="ORF">Calla_2187</name>
</gene>
<reference evidence="2 3" key="1">
    <citation type="submission" date="2011-08" db="EMBL/GenBank/DDBJ databases">
        <title>Complete sequence of Caldicellulosiruptor lactoaceticus 6A.</title>
        <authorList>
            <consortium name="US DOE Joint Genome Institute"/>
            <person name="Lucas S."/>
            <person name="Han J."/>
            <person name="Lapidus A."/>
            <person name="Cheng J.-F."/>
            <person name="Goodwin L."/>
            <person name="Pitluck S."/>
            <person name="Peters L."/>
            <person name="Davenport K."/>
            <person name="Detter J.C."/>
            <person name="Han C."/>
            <person name="Tapia R."/>
            <person name="Land M."/>
            <person name="Hauser L."/>
            <person name="Kyrpides N."/>
            <person name="Ivanova N."/>
            <person name="Ovchinnikova G."/>
            <person name="Pagani I."/>
            <person name="Blumer-Schuette S.E."/>
            <person name="Kelly R.M."/>
            <person name="Woyke T."/>
        </authorList>
    </citation>
    <scope>NUCLEOTIDE SEQUENCE [LARGE SCALE GENOMIC DNA]</scope>
    <source>
        <strain evidence="2 3">6A</strain>
    </source>
</reference>
<dbReference type="EMBL" id="CP003001">
    <property type="protein sequence ID" value="AEM74744.1"/>
    <property type="molecule type" value="Genomic_DNA"/>
</dbReference>
<accession>G2PWT9</accession>
<dbReference type="AlphaFoldDB" id="G2PWT9"/>
<evidence type="ECO:0000313" key="3">
    <source>
        <dbReference type="Proteomes" id="UP000009257"/>
    </source>
</evidence>
<feature type="transmembrane region" description="Helical" evidence="1">
    <location>
        <begin position="21"/>
        <end position="42"/>
    </location>
</feature>
<keyword evidence="1" id="KW-0812">Transmembrane</keyword>
<protein>
    <submittedName>
        <fullName evidence="2">Integral membrane sensor signal transduction histidine kinase</fullName>
    </submittedName>
</protein>
<dbReference type="KEGG" id="clc:Calla_2187"/>
<sequence>MKINILKFRKISWRITFTYAVVFSAVVILLNFLVLYGVRFYLRQQAITQVDSIGKNIEGKIAVCKKGDVCR</sequence>
<proteinExistence type="predicted"/>
<name>G2PWT9_9FIRM</name>